<dbReference type="Gene3D" id="3.30.720.100">
    <property type="match status" value="1"/>
</dbReference>
<evidence type="ECO:0000313" key="3">
    <source>
        <dbReference type="EMBL" id="MFD0962824.1"/>
    </source>
</evidence>
<feature type="domain" description="PhnB-like" evidence="2">
    <location>
        <begin position="54"/>
        <end position="179"/>
    </location>
</feature>
<evidence type="ECO:0000259" key="2">
    <source>
        <dbReference type="Pfam" id="PF06983"/>
    </source>
</evidence>
<protein>
    <submittedName>
        <fullName evidence="3">VOC family protein</fullName>
    </submittedName>
</protein>
<dbReference type="Pfam" id="PF06983">
    <property type="entry name" value="3-dmu-9_3-mt"/>
    <property type="match status" value="1"/>
</dbReference>
<keyword evidence="1" id="KW-0175">Coiled coil</keyword>
<dbReference type="EMBL" id="JBHTJM010000002">
    <property type="protein sequence ID" value="MFD0962824.1"/>
    <property type="molecule type" value="Genomic_DNA"/>
</dbReference>
<gene>
    <name evidence="3" type="ORF">ACFQ1O_02255</name>
</gene>
<keyword evidence="4" id="KW-1185">Reference proteome</keyword>
<accession>A0ABW3HZE0</accession>
<feature type="coiled-coil region" evidence="1">
    <location>
        <begin position="23"/>
        <end position="50"/>
    </location>
</feature>
<dbReference type="PANTHER" id="PTHR33990:SF4">
    <property type="entry name" value="PHNB-LIKE DOMAIN-CONTAINING PROTEIN"/>
    <property type="match status" value="1"/>
</dbReference>
<dbReference type="RefSeq" id="WP_377712879.1">
    <property type="nucleotide sequence ID" value="NZ_JBHTJM010000002.1"/>
</dbReference>
<dbReference type="CDD" id="cd06588">
    <property type="entry name" value="PhnB_like"/>
    <property type="match status" value="1"/>
</dbReference>
<comment type="caution">
    <text evidence="3">The sequence shown here is derived from an EMBL/GenBank/DDBJ whole genome shotgun (WGS) entry which is preliminary data.</text>
</comment>
<dbReference type="Proteomes" id="UP001596997">
    <property type="component" value="Unassembled WGS sequence"/>
</dbReference>
<dbReference type="InterPro" id="IPR029068">
    <property type="entry name" value="Glyas_Bleomycin-R_OHBP_Dase"/>
</dbReference>
<evidence type="ECO:0000256" key="1">
    <source>
        <dbReference type="SAM" id="Coils"/>
    </source>
</evidence>
<reference evidence="4" key="1">
    <citation type="journal article" date="2019" name="Int. J. Syst. Evol. Microbiol.">
        <title>The Global Catalogue of Microorganisms (GCM) 10K type strain sequencing project: providing services to taxonomists for standard genome sequencing and annotation.</title>
        <authorList>
            <consortium name="The Broad Institute Genomics Platform"/>
            <consortium name="The Broad Institute Genome Sequencing Center for Infectious Disease"/>
            <person name="Wu L."/>
            <person name="Ma J."/>
        </authorList>
    </citation>
    <scope>NUCLEOTIDE SEQUENCE [LARGE SCALE GENOMIC DNA]</scope>
    <source>
        <strain evidence="4">CCUG 62114</strain>
    </source>
</reference>
<dbReference type="SUPFAM" id="SSF54593">
    <property type="entry name" value="Glyoxalase/Bleomycin resistance protein/Dihydroxybiphenyl dioxygenase"/>
    <property type="match status" value="1"/>
</dbReference>
<name>A0ABW3HZE0_9FLAO</name>
<evidence type="ECO:0000313" key="4">
    <source>
        <dbReference type="Proteomes" id="UP001596997"/>
    </source>
</evidence>
<dbReference type="PANTHER" id="PTHR33990">
    <property type="entry name" value="PROTEIN YJDN-RELATED"/>
    <property type="match status" value="1"/>
</dbReference>
<dbReference type="InterPro" id="IPR028973">
    <property type="entry name" value="PhnB-like"/>
</dbReference>
<proteinExistence type="predicted"/>
<dbReference type="Gene3D" id="3.30.720.110">
    <property type="match status" value="1"/>
</dbReference>
<sequence length="182" mass="21010">MKKIIPLLILSTILVNCTNSKVENDTIQELNLVKKERDNLQENIHKVKASQHHKIASFLTFQEENAEQAMNFYINLFNNSKVISLKRWGKNSSGKEGSIMHATFKLNNKLFMCSDSPIKHNWDFTPAVSNYVECENEQELSKLFIKLSEKGKVMMPLNNYGFSTKFGFVEDQFGVSWQLNLK</sequence>
<organism evidence="3 4">
    <name type="scientific">Pseudofulvibacter geojedonensis</name>
    <dbReference type="NCBI Taxonomy" id="1123758"/>
    <lineage>
        <taxon>Bacteria</taxon>
        <taxon>Pseudomonadati</taxon>
        <taxon>Bacteroidota</taxon>
        <taxon>Flavobacteriia</taxon>
        <taxon>Flavobacteriales</taxon>
        <taxon>Flavobacteriaceae</taxon>
        <taxon>Pseudofulvibacter</taxon>
    </lineage>
</organism>